<name>A0A318U278_9RHOB</name>
<comment type="caution">
    <text evidence="1">The sequence shown here is derived from an EMBL/GenBank/DDBJ whole genome shotgun (WGS) entry which is preliminary data.</text>
</comment>
<dbReference type="OrthoDB" id="7851835at2"/>
<accession>A0A318U278</accession>
<sequence>MGGRDSGQAASTVTGILWTRSEGTQPVLDMLKTDLSTFDRYPWCPAPKRPGPMLIGLGMPRLTPTPPPVAGAPSPHGPDVKAAQDFAVASPVNAVVPAASAPKDTAKPAESPLKLGQVGRSYDEAGKSVAAQRGVREYLASGYTRRNPDGTRAIDKDWTGKWKPIDVQLAEKTWGKSEDVAAFKDGFGSAGASFASGNSGIGKVEGAATSAFSITKGGVTLSPISAKGAAAVAQGHVDLNKDGLVSASGDAAFLKAAGSAEAVAILTPGKRP</sequence>
<proteinExistence type="predicted"/>
<organism evidence="1 2">
    <name type="scientific">Rhodobacter viridis</name>
    <dbReference type="NCBI Taxonomy" id="1054202"/>
    <lineage>
        <taxon>Bacteria</taxon>
        <taxon>Pseudomonadati</taxon>
        <taxon>Pseudomonadota</taxon>
        <taxon>Alphaproteobacteria</taxon>
        <taxon>Rhodobacterales</taxon>
        <taxon>Rhodobacter group</taxon>
        <taxon>Rhodobacter</taxon>
    </lineage>
</organism>
<evidence type="ECO:0000313" key="2">
    <source>
        <dbReference type="Proteomes" id="UP000247727"/>
    </source>
</evidence>
<evidence type="ECO:0000313" key="1">
    <source>
        <dbReference type="EMBL" id="PYF12737.1"/>
    </source>
</evidence>
<keyword evidence="2" id="KW-1185">Reference proteome</keyword>
<reference evidence="1 2" key="1">
    <citation type="submission" date="2018-06" db="EMBL/GenBank/DDBJ databases">
        <title>Genomic Encyclopedia of Type Strains, Phase III (KMG-III): the genomes of soil and plant-associated and newly described type strains.</title>
        <authorList>
            <person name="Whitman W."/>
        </authorList>
    </citation>
    <scope>NUCLEOTIDE SEQUENCE [LARGE SCALE GENOMIC DNA]</scope>
    <source>
        <strain evidence="1 2">JA737</strain>
    </source>
</reference>
<gene>
    <name evidence="1" type="ORF">C8J30_101118</name>
</gene>
<dbReference type="EMBL" id="QJTK01000001">
    <property type="protein sequence ID" value="PYF12737.1"/>
    <property type="molecule type" value="Genomic_DNA"/>
</dbReference>
<dbReference type="Proteomes" id="UP000247727">
    <property type="component" value="Unassembled WGS sequence"/>
</dbReference>
<dbReference type="RefSeq" id="WP_110803790.1">
    <property type="nucleotide sequence ID" value="NZ_QJTK01000001.1"/>
</dbReference>
<protein>
    <submittedName>
        <fullName evidence="1">Uncharacterized protein</fullName>
    </submittedName>
</protein>
<dbReference type="AlphaFoldDB" id="A0A318U278"/>